<dbReference type="GeneID" id="93607931"/>
<proteinExistence type="predicted"/>
<organism evidence="1 2">
    <name type="scientific">Rhizopus delemar (strain RA 99-880 / ATCC MYA-4621 / FGSC 9543 / NRRL 43880)</name>
    <name type="common">Mucormycosis agent</name>
    <name type="synonym">Rhizopus arrhizus var. delemar</name>
    <dbReference type="NCBI Taxonomy" id="246409"/>
    <lineage>
        <taxon>Eukaryota</taxon>
        <taxon>Fungi</taxon>
        <taxon>Fungi incertae sedis</taxon>
        <taxon>Mucoromycota</taxon>
        <taxon>Mucoromycotina</taxon>
        <taxon>Mucoromycetes</taxon>
        <taxon>Mucorales</taxon>
        <taxon>Mucorineae</taxon>
        <taxon>Rhizopodaceae</taxon>
        <taxon>Rhizopus</taxon>
    </lineage>
</organism>
<dbReference type="AlphaFoldDB" id="I1BJ75"/>
<keyword evidence="2" id="KW-1185">Reference proteome</keyword>
<protein>
    <submittedName>
        <fullName evidence="1">Uncharacterized protein</fullName>
    </submittedName>
</protein>
<gene>
    <name evidence="1" type="ORF">RO3G_00959</name>
</gene>
<dbReference type="VEuPathDB" id="FungiDB:RO3G_00959"/>
<sequence length="58" mass="6719">MSFRTPENYASVCLCWDDYPKLEYVCHMDLDEVLIDHTKSNGDKCVTVKASNNKKKAY</sequence>
<accession>I1BJ75</accession>
<evidence type="ECO:0000313" key="1">
    <source>
        <dbReference type="EMBL" id="EIE76255.1"/>
    </source>
</evidence>
<dbReference type="EMBL" id="CH476732">
    <property type="protein sequence ID" value="EIE76255.1"/>
    <property type="molecule type" value="Genomic_DNA"/>
</dbReference>
<dbReference type="Proteomes" id="UP000009138">
    <property type="component" value="Unassembled WGS sequence"/>
</dbReference>
<name>I1BJ75_RHIO9</name>
<evidence type="ECO:0000313" key="2">
    <source>
        <dbReference type="Proteomes" id="UP000009138"/>
    </source>
</evidence>
<reference evidence="1 2" key="1">
    <citation type="journal article" date="2009" name="PLoS Genet.">
        <title>Genomic analysis of the basal lineage fungus Rhizopus oryzae reveals a whole-genome duplication.</title>
        <authorList>
            <person name="Ma L.-J."/>
            <person name="Ibrahim A.S."/>
            <person name="Skory C."/>
            <person name="Grabherr M.G."/>
            <person name="Burger G."/>
            <person name="Butler M."/>
            <person name="Elias M."/>
            <person name="Idnurm A."/>
            <person name="Lang B.F."/>
            <person name="Sone T."/>
            <person name="Abe A."/>
            <person name="Calvo S.E."/>
            <person name="Corrochano L.M."/>
            <person name="Engels R."/>
            <person name="Fu J."/>
            <person name="Hansberg W."/>
            <person name="Kim J.-M."/>
            <person name="Kodira C.D."/>
            <person name="Koehrsen M.J."/>
            <person name="Liu B."/>
            <person name="Miranda-Saavedra D."/>
            <person name="O'Leary S."/>
            <person name="Ortiz-Castellanos L."/>
            <person name="Poulter R."/>
            <person name="Rodriguez-Romero J."/>
            <person name="Ruiz-Herrera J."/>
            <person name="Shen Y.-Q."/>
            <person name="Zeng Q."/>
            <person name="Galagan J."/>
            <person name="Birren B.W."/>
            <person name="Cuomo C.A."/>
            <person name="Wickes B.L."/>
        </authorList>
    </citation>
    <scope>NUCLEOTIDE SEQUENCE [LARGE SCALE GENOMIC DNA]</scope>
    <source>
        <strain evidence="2">RA 99-880 / ATCC MYA-4621 / FGSC 9543 / NRRL 43880</strain>
    </source>
</reference>
<dbReference type="RefSeq" id="XP_067511651.1">
    <property type="nucleotide sequence ID" value="XM_067655550.1"/>
</dbReference>
<dbReference type="InParanoid" id="I1BJ75"/>